<evidence type="ECO:0000313" key="3">
    <source>
        <dbReference type="Proteomes" id="UP000023464"/>
    </source>
</evidence>
<dbReference type="Proteomes" id="UP000023464">
    <property type="component" value="Unassembled WGS sequence"/>
</dbReference>
<protein>
    <recommendedName>
        <fullName evidence="1">DUF4123 domain-containing protein</fullName>
    </recommendedName>
</protein>
<name>A0A022PM72_9GAMM</name>
<evidence type="ECO:0000259" key="1">
    <source>
        <dbReference type="Pfam" id="PF13503"/>
    </source>
</evidence>
<organism evidence="2 3">
    <name type="scientific">Photorhabdus aegyptia</name>
    <dbReference type="NCBI Taxonomy" id="2805098"/>
    <lineage>
        <taxon>Bacteria</taxon>
        <taxon>Pseudomonadati</taxon>
        <taxon>Pseudomonadota</taxon>
        <taxon>Gammaproteobacteria</taxon>
        <taxon>Enterobacterales</taxon>
        <taxon>Morganellaceae</taxon>
        <taxon>Photorhabdus</taxon>
    </lineage>
</organism>
<feature type="domain" description="DUF4123" evidence="1">
    <location>
        <begin position="20"/>
        <end position="136"/>
    </location>
</feature>
<keyword evidence="3" id="KW-1185">Reference proteome</keyword>
<dbReference type="RefSeq" id="WP_036777953.1">
    <property type="nucleotide sequence ID" value="NZ_CAWLTM010000094.1"/>
</dbReference>
<proteinExistence type="predicted"/>
<dbReference type="PATRIC" id="fig|1393736.3.peg.1778"/>
<sequence length="263" mass="30166">MNKSINWQQWLSIPNKPSVFFMLNSLAEPNPAALFYSNDWVEQAFPLYSNTPLDHMLAQSPWLVQPKSGCLSTIAHLLDSHTLSDNSWGWAYRSDQSWIQQLNHWRSRQQVILQEKPVIFRSMDPRILSQLLPAMIVSDWSAFLTPVSELMIDMPEPQIYYRPENCGQGGSELPFTLGSHLLDAWHHSDYALQGMASAISYNCWENHGKLAEKLDKPEGQLVEQIINWLKYRLANGDNISKLTCVDYLQTLADDAPSQRFIES</sequence>
<reference evidence="2 3" key="1">
    <citation type="submission" date="2014-03" db="EMBL/GenBank/DDBJ databases">
        <title>Draft Genome of Photorhabdus luminescens BA1, an Egyptian Isolate.</title>
        <authorList>
            <person name="Ghazal S."/>
            <person name="Hurst S.G.IV."/>
            <person name="Morris K."/>
            <person name="Thomas K."/>
            <person name="Tisa L.S."/>
        </authorList>
    </citation>
    <scope>NUCLEOTIDE SEQUENCE [LARGE SCALE GENOMIC DNA]</scope>
    <source>
        <strain evidence="2 3">BA1</strain>
    </source>
</reference>
<dbReference type="AlphaFoldDB" id="A0A022PM72"/>
<comment type="caution">
    <text evidence="2">The sequence shown here is derived from an EMBL/GenBank/DDBJ whole genome shotgun (WGS) entry which is preliminary data.</text>
</comment>
<dbReference type="Pfam" id="PF13503">
    <property type="entry name" value="DUF4123"/>
    <property type="match status" value="1"/>
</dbReference>
<dbReference type="EMBL" id="JFGV01000021">
    <property type="protein sequence ID" value="EYU15630.1"/>
    <property type="molecule type" value="Genomic_DNA"/>
</dbReference>
<evidence type="ECO:0000313" key="2">
    <source>
        <dbReference type="EMBL" id="EYU15630.1"/>
    </source>
</evidence>
<gene>
    <name evidence="2" type="ORF">BA1DRAFT_01762</name>
</gene>
<dbReference type="InterPro" id="IPR025391">
    <property type="entry name" value="DUF4123"/>
</dbReference>
<accession>A0A022PM72</accession>